<keyword evidence="3" id="KW-1185">Reference proteome</keyword>
<dbReference type="EMBL" id="VSRR010013297">
    <property type="protein sequence ID" value="MPC55592.1"/>
    <property type="molecule type" value="Genomic_DNA"/>
</dbReference>
<evidence type="ECO:0000313" key="3">
    <source>
        <dbReference type="Proteomes" id="UP000324222"/>
    </source>
</evidence>
<dbReference type="Proteomes" id="UP000324222">
    <property type="component" value="Unassembled WGS sequence"/>
</dbReference>
<evidence type="ECO:0000313" key="2">
    <source>
        <dbReference type="EMBL" id="MPC55592.1"/>
    </source>
</evidence>
<sequence>MKLEQRQDYQDYNRRNNIRITEIQEKPDETREETANSLETLRRKASSQPMKIERAPSFQARCAFSSPSLNCSGSTREL</sequence>
<gene>
    <name evidence="2" type="ORF">E2C01_049533</name>
</gene>
<dbReference type="AlphaFoldDB" id="A0A5B7G9Q0"/>
<accession>A0A5B7G9Q0</accession>
<comment type="caution">
    <text evidence="2">The sequence shown here is derived from an EMBL/GenBank/DDBJ whole genome shotgun (WGS) entry which is preliminary data.</text>
</comment>
<evidence type="ECO:0000256" key="1">
    <source>
        <dbReference type="SAM" id="MobiDB-lite"/>
    </source>
</evidence>
<proteinExistence type="predicted"/>
<reference evidence="2 3" key="1">
    <citation type="submission" date="2019-05" db="EMBL/GenBank/DDBJ databases">
        <title>Another draft genome of Portunus trituberculatus and its Hox gene families provides insights of decapod evolution.</title>
        <authorList>
            <person name="Jeong J.-H."/>
            <person name="Song I."/>
            <person name="Kim S."/>
            <person name="Choi T."/>
            <person name="Kim D."/>
            <person name="Ryu S."/>
            <person name="Kim W."/>
        </authorList>
    </citation>
    <scope>NUCLEOTIDE SEQUENCE [LARGE SCALE GENOMIC DNA]</scope>
    <source>
        <tissue evidence="2">Muscle</tissue>
    </source>
</reference>
<name>A0A5B7G9Q0_PORTR</name>
<organism evidence="2 3">
    <name type="scientific">Portunus trituberculatus</name>
    <name type="common">Swimming crab</name>
    <name type="synonym">Neptunus trituberculatus</name>
    <dbReference type="NCBI Taxonomy" id="210409"/>
    <lineage>
        <taxon>Eukaryota</taxon>
        <taxon>Metazoa</taxon>
        <taxon>Ecdysozoa</taxon>
        <taxon>Arthropoda</taxon>
        <taxon>Crustacea</taxon>
        <taxon>Multicrustacea</taxon>
        <taxon>Malacostraca</taxon>
        <taxon>Eumalacostraca</taxon>
        <taxon>Eucarida</taxon>
        <taxon>Decapoda</taxon>
        <taxon>Pleocyemata</taxon>
        <taxon>Brachyura</taxon>
        <taxon>Eubrachyura</taxon>
        <taxon>Portunoidea</taxon>
        <taxon>Portunidae</taxon>
        <taxon>Portuninae</taxon>
        <taxon>Portunus</taxon>
    </lineage>
</organism>
<feature type="region of interest" description="Disordered" evidence="1">
    <location>
        <begin position="21"/>
        <end position="51"/>
    </location>
</feature>
<protein>
    <submittedName>
        <fullName evidence="2">Uncharacterized protein</fullName>
    </submittedName>
</protein>
<feature type="compositionally biased region" description="Basic and acidic residues" evidence="1">
    <location>
        <begin position="22"/>
        <end position="34"/>
    </location>
</feature>